<feature type="transmembrane region" description="Helical" evidence="1">
    <location>
        <begin position="100"/>
        <end position="121"/>
    </location>
</feature>
<reference evidence="3" key="2">
    <citation type="submission" date="2023-11" db="UniProtKB">
        <authorList>
            <consortium name="WormBaseParasite"/>
        </authorList>
    </citation>
    <scope>IDENTIFICATION</scope>
</reference>
<evidence type="ECO:0000313" key="3">
    <source>
        <dbReference type="WBParaSite" id="TREG1_25320.1"/>
    </source>
</evidence>
<dbReference type="Proteomes" id="UP000050795">
    <property type="component" value="Unassembled WGS sequence"/>
</dbReference>
<name>A0AA85JHN2_TRIRE</name>
<protein>
    <submittedName>
        <fullName evidence="3">Uncharacterized protein</fullName>
    </submittedName>
</protein>
<feature type="transmembrane region" description="Helical" evidence="1">
    <location>
        <begin position="74"/>
        <end position="93"/>
    </location>
</feature>
<feature type="transmembrane region" description="Helical" evidence="1">
    <location>
        <begin position="188"/>
        <end position="212"/>
    </location>
</feature>
<feature type="transmembrane region" description="Helical" evidence="1">
    <location>
        <begin position="133"/>
        <end position="151"/>
    </location>
</feature>
<proteinExistence type="predicted"/>
<keyword evidence="1" id="KW-0812">Transmembrane</keyword>
<dbReference type="WBParaSite" id="TREG1_25320.1">
    <property type="protein sequence ID" value="TREG1_25320.1"/>
    <property type="gene ID" value="TREG1_25320"/>
</dbReference>
<keyword evidence="2" id="KW-1185">Reference proteome</keyword>
<organism evidence="2 3">
    <name type="scientific">Trichobilharzia regenti</name>
    <name type="common">Nasal bird schistosome</name>
    <dbReference type="NCBI Taxonomy" id="157069"/>
    <lineage>
        <taxon>Eukaryota</taxon>
        <taxon>Metazoa</taxon>
        <taxon>Spiralia</taxon>
        <taxon>Lophotrochozoa</taxon>
        <taxon>Platyhelminthes</taxon>
        <taxon>Trematoda</taxon>
        <taxon>Digenea</taxon>
        <taxon>Strigeidida</taxon>
        <taxon>Schistosomatoidea</taxon>
        <taxon>Schistosomatidae</taxon>
        <taxon>Trichobilharzia</taxon>
    </lineage>
</organism>
<feature type="transmembrane region" description="Helical" evidence="1">
    <location>
        <begin position="224"/>
        <end position="243"/>
    </location>
</feature>
<sequence>MEVLTSLSEPINKTFDRHSENVELGERARRNEDRKRFYIKVLILFLIQLCIMIFVFFTFHYISVIKQWIGGHLWLMYFLGLVNGYNVIILLRVPTIERFFPFNAITLSIFALFHSIIVAQLTSETDAFTKSLSFFFILITSTVIFVFTTRYSHDITDYFDQYFYVFTIPLVLMPAFIVVFAVKGFEIMLTKVFMAFASIHFLFFLSITAQTLQGGHSIEVDQQDYVLGSMQIFTEIICSSLSVTALSDGSTSSEYYWFTTIFLIFNIQLAYFFILASHPTLTIIIIWCCFNAFEFNSNDKNTKWVETTKNMAVALKIIKKSIKIIIKMVPKNTKKIIKSDQVQGNALVHHHRKQQDYIYNKLIHEIEITTKAKINSTKD</sequence>
<evidence type="ECO:0000313" key="2">
    <source>
        <dbReference type="Proteomes" id="UP000050795"/>
    </source>
</evidence>
<reference evidence="2" key="1">
    <citation type="submission" date="2022-06" db="EMBL/GenBank/DDBJ databases">
        <authorList>
            <person name="Berger JAMES D."/>
            <person name="Berger JAMES D."/>
        </authorList>
    </citation>
    <scope>NUCLEOTIDE SEQUENCE [LARGE SCALE GENOMIC DNA]</scope>
</reference>
<accession>A0AA85JHN2</accession>
<dbReference type="AlphaFoldDB" id="A0AA85JHN2"/>
<feature type="transmembrane region" description="Helical" evidence="1">
    <location>
        <begin position="163"/>
        <end position="182"/>
    </location>
</feature>
<keyword evidence="1" id="KW-1133">Transmembrane helix</keyword>
<keyword evidence="1" id="KW-0472">Membrane</keyword>
<evidence type="ECO:0000256" key="1">
    <source>
        <dbReference type="SAM" id="Phobius"/>
    </source>
</evidence>
<feature type="transmembrane region" description="Helical" evidence="1">
    <location>
        <begin position="37"/>
        <end position="62"/>
    </location>
</feature>